<accession>A0AA94XZ07</accession>
<protein>
    <submittedName>
        <fullName evidence="1">Uncharacterized protein</fullName>
    </submittedName>
</protein>
<dbReference type="AlphaFoldDB" id="A0AA94XZ07"/>
<dbReference type="EMBL" id="CP103166">
    <property type="protein sequence ID" value="UVQ95118.1"/>
    <property type="molecule type" value="Genomic_DNA"/>
</dbReference>
<evidence type="ECO:0000313" key="1">
    <source>
        <dbReference type="EMBL" id="UVQ95118.1"/>
    </source>
</evidence>
<name>A0AA94XZ07_9BACE</name>
<sequence>MAANEIKVNLDLMNALIKLREASVVFDEQTDIISQESGREYIEESNTFNEGIYKCMDAISKMIGESAINGVYSLIPNRI</sequence>
<proteinExistence type="predicted"/>
<dbReference type="Proteomes" id="UP001060260">
    <property type="component" value="Chromosome"/>
</dbReference>
<gene>
    <name evidence="1" type="ORF">NXW23_11860</name>
</gene>
<organism evidence="1 2">
    <name type="scientific">Bacteroides caccae</name>
    <dbReference type="NCBI Taxonomy" id="47678"/>
    <lineage>
        <taxon>Bacteria</taxon>
        <taxon>Pseudomonadati</taxon>
        <taxon>Bacteroidota</taxon>
        <taxon>Bacteroidia</taxon>
        <taxon>Bacteroidales</taxon>
        <taxon>Bacteroidaceae</taxon>
        <taxon>Bacteroides</taxon>
    </lineage>
</organism>
<evidence type="ECO:0000313" key="2">
    <source>
        <dbReference type="Proteomes" id="UP001060260"/>
    </source>
</evidence>
<reference evidence="1" key="1">
    <citation type="submission" date="2022-08" db="EMBL/GenBank/DDBJ databases">
        <title>Genome Sequencing of Bacteroides fragilis Group Isolates with Nanopore Technology.</title>
        <authorList>
            <person name="Tisza M.J."/>
            <person name="Smith D."/>
            <person name="Dekker J.P."/>
        </authorList>
    </citation>
    <scope>NUCLEOTIDE SEQUENCE</scope>
    <source>
        <strain evidence="1">BFG-474</strain>
    </source>
</reference>